<sequence length="2206" mass="232149">MSQNTIPTFKRPPSRRGTPATNDPIPYFNSQPNAGSAATDFFSSFASAQPANDPAIHQQLYQGSQMYQQQQQPQVAPAQPSTNYQQFQQYQPQPLQPPPREIPPRSATGPAIDYPQQGYGYGYTSHVTSHANTATDPYRSASVVHGGMQYGAQYGYQQPAAFGPTVTATAPVEAADFFDQLAGSPAQVETQGQGQAHAPAPAIVLAQNMPGYSQAQTGPALRIYQQPTTYSTDTYAAQYTNHATQALAATPDGTYYGYNATATNAYAEPVANINAPATQTEGEADPTNSVVYDESSGQYYDTKTGQYYDDASGTWYYPQPPLQFDTSAVYAPATVDTAIVTTAPAASEPAHLTTQLVAPVFEPVAVPEATVPASTQAFDGEAFFDEIGVAAVNDSHTLAAVISTTTAPSAQSESAHEIAAVQFQQLTKVSQTLAPAGSQESIVMAPGIASQLQPVLEQHQGLDQEPLTPSAIDTRPADTTGVQINWANAVSPKIATAIAAAAHGSLSDNSFAAPTTHTPSGHLDSTCDVAVADTSANASVVANEALPANIVEESALDHQDSACGAEHCLTDPNAETSSTVNAHTPTHSAALGQNRTTMSFSADAEVEVDSEVDVVTAIDTGSEAFFARGHDSEHTFVESTAAPQLSQAEEAPLVAMEQQAHDVYSQLQSEQLQSATGEDLYEYTSGMQPQLSAASQAFTELNSGFDQHTGHAATTFPAEDIVGQAQDYAHEAAASDSQPLDSEYLVASQASLPATFSTSADWSQQTVHGSASSYLERSASTTVAPATPGVAQASTAIVEAAAAVAAVLPDSAETGYADPALFYGQEYQQYQDLQVSSVAAIHGYAFSDAQLVQQYNAHGFAEDTTSNAEAVTDATLGTSVHLQHPAEVAAYADDSASGNYGLYGGSYSAGDVHRGTTATVPVDSGENDTATSMYGYGYNGILASEQQQHQDSYWQQEYPQQEYPQQDYPQQEYSQQDQQEQQQQEYPQQQQQQDYYQQQQEYPANSYSHYAPVVGAGHHEPATALPSVYNTAPVAVPGMTSAPMSDIAQSSYRAASSMSGAMIPPPATAAAFDLHSQSERTSTDMAYYERDSSSMSHGQQQQLQQDVGIHDPLGRLSACRPIISFGFGGKLVTMLPRNVQRFNIYDSGKASKIAPGMLQIQQLSAQISPDLCGQGALSLANVPLLAGETTRAALLRRRDAAVACANAWLESSRLSPSNTLTQDEEALYRVIIAILGTFDQADVPQQPVILGALDALRPLFGKPGRGATKNSDFAEPSLPISHGSKQQLENLESLLLAGNRKEAVDTACSQGLWTHALIIASCTGKDLWQSVISAYTECVLSGELSTLGTQYRMFSGLGARALDEPRSFDKRNQSAPSDAFVAAADIGGGGGGSSSISYSSKAEQQQQHASANGDLTQTSVSSEDKTSDNWAKVLSLMLANRTPGDQAAILALGDRLKKNGRTVEAHICYVLTQQGKDIFMAEGADAEPRAIILGVAETTRTHGNRNHAFDMAVTRYSRYYRKHSAMFATELYELVFALRAVSAGDSQSAGSTAANSASTAAATGLASGNGPKQPTLLCLPHLQAYKLYYAWWLVDCGQTALASRYCDAVLNILATLPQGTAVPFINNSLVQELRNLRERLSGAGMTSTKAAEIVGDDAVLAGASSKSWLSRAMPRPSFTSLMTVFDSSIEKFITGADGNRIPLETNAAPGKFEIGPDRQSAQPNRDGEHQPNHPARPLGAVTWDGRTPSPHVTSSSVPADSYGHSYGSPRQSLDGRPSFSGISRQDSSTEPPRMFTPSNFSSQMDSAAPGYGNFANYATQPDHHQQQQPPQPPQPPQWGDPGFVPRDAGQGGFITPNASFVPAAAAPLAGSRGPSFDMGYGGSGAIESSSALPAAHVHSGYSGQHGAAQSGGSVAVANHGYGSTYSGAGAGNINGDDDEDMFGFSKGKKQVSAASAQSTQTTQGAPRVSAEAARSSAPSARASTDAKDEKTAGKGDGEGDDKASSGVFGMFKSLWGGRKNQANLGEESHFVYDPILERWVDKNATGDQQDSGPLPPPPPSMMKFQPQSSSVPPPASAGVSYPQAPANMQYGSSMHSASTPLGGRNSVPPPPAFNGMTPPQAAFNGTAPQPAIGSMVGRVASTAYSATGGNFSRTGTPMSTFESTSAAGGMVPPALGSIAGARQQARRRGARSKYVDVAGQLGDTKS</sequence>
<reference evidence="1" key="1">
    <citation type="submission" date="2022-07" db="EMBL/GenBank/DDBJ databases">
        <title>Phylogenomic reconstructions and comparative analyses of Kickxellomycotina fungi.</title>
        <authorList>
            <person name="Reynolds N.K."/>
            <person name="Stajich J.E."/>
            <person name="Barry K."/>
            <person name="Grigoriev I.V."/>
            <person name="Crous P."/>
            <person name="Smith M.E."/>
        </authorList>
    </citation>
    <scope>NUCLEOTIDE SEQUENCE</scope>
    <source>
        <strain evidence="1">Benny 63K</strain>
    </source>
</reference>
<protein>
    <submittedName>
        <fullName evidence="1">Uncharacterized protein</fullName>
    </submittedName>
</protein>
<gene>
    <name evidence="1" type="ORF">LPJ66_004871</name>
</gene>
<dbReference type="EMBL" id="JANBPG010000626">
    <property type="protein sequence ID" value="KAJ1894959.1"/>
    <property type="molecule type" value="Genomic_DNA"/>
</dbReference>
<keyword evidence="2" id="KW-1185">Reference proteome</keyword>
<organism evidence="1 2">
    <name type="scientific">Kickxella alabastrina</name>
    <dbReference type="NCBI Taxonomy" id="61397"/>
    <lineage>
        <taxon>Eukaryota</taxon>
        <taxon>Fungi</taxon>
        <taxon>Fungi incertae sedis</taxon>
        <taxon>Zoopagomycota</taxon>
        <taxon>Kickxellomycotina</taxon>
        <taxon>Kickxellomycetes</taxon>
        <taxon>Kickxellales</taxon>
        <taxon>Kickxellaceae</taxon>
        <taxon>Kickxella</taxon>
    </lineage>
</organism>
<accession>A0ACC1IK23</accession>
<evidence type="ECO:0000313" key="2">
    <source>
        <dbReference type="Proteomes" id="UP001150581"/>
    </source>
</evidence>
<dbReference type="Proteomes" id="UP001150581">
    <property type="component" value="Unassembled WGS sequence"/>
</dbReference>
<name>A0ACC1IK23_9FUNG</name>
<proteinExistence type="predicted"/>
<evidence type="ECO:0000313" key="1">
    <source>
        <dbReference type="EMBL" id="KAJ1894959.1"/>
    </source>
</evidence>
<comment type="caution">
    <text evidence="1">The sequence shown here is derived from an EMBL/GenBank/DDBJ whole genome shotgun (WGS) entry which is preliminary data.</text>
</comment>